<organism evidence="2 3">
    <name type="scientific">Kineosporia mesophila</name>
    <dbReference type="NCBI Taxonomy" id="566012"/>
    <lineage>
        <taxon>Bacteria</taxon>
        <taxon>Bacillati</taxon>
        <taxon>Actinomycetota</taxon>
        <taxon>Actinomycetes</taxon>
        <taxon>Kineosporiales</taxon>
        <taxon>Kineosporiaceae</taxon>
        <taxon>Kineosporia</taxon>
    </lineage>
</organism>
<name>A0ABP6ZAJ0_9ACTN</name>
<dbReference type="RefSeq" id="WP_231485263.1">
    <property type="nucleotide sequence ID" value="NZ_BAAAZO010000002.1"/>
</dbReference>
<dbReference type="InterPro" id="IPR013757">
    <property type="entry name" value="Topo_IIA_A_a_sf"/>
</dbReference>
<sequence length="93" mass="10490">MSDENIDEARQRLHILQAMELAVSRRDEVFATVEACTDAGEARVRLSERFDLSEHQALAVLSLQISQWSSGMREWRAAEIARCEKLLGVAETS</sequence>
<proteinExistence type="predicted"/>
<comment type="catalytic activity">
    <reaction evidence="1">
        <text>ATP-dependent breakage, passage and rejoining of double-stranded DNA.</text>
        <dbReference type="EC" id="5.6.2.2"/>
    </reaction>
</comment>
<dbReference type="EMBL" id="BAAAZO010000002">
    <property type="protein sequence ID" value="GAA3601423.1"/>
    <property type="molecule type" value="Genomic_DNA"/>
</dbReference>
<dbReference type="Proteomes" id="UP001501074">
    <property type="component" value="Unassembled WGS sequence"/>
</dbReference>
<dbReference type="InterPro" id="IPR013760">
    <property type="entry name" value="Topo_IIA-like_dom_sf"/>
</dbReference>
<evidence type="ECO:0000313" key="3">
    <source>
        <dbReference type="Proteomes" id="UP001501074"/>
    </source>
</evidence>
<evidence type="ECO:0008006" key="4">
    <source>
        <dbReference type="Google" id="ProtNLM"/>
    </source>
</evidence>
<reference evidence="3" key="1">
    <citation type="journal article" date="2019" name="Int. J. Syst. Evol. Microbiol.">
        <title>The Global Catalogue of Microorganisms (GCM) 10K type strain sequencing project: providing services to taxonomists for standard genome sequencing and annotation.</title>
        <authorList>
            <consortium name="The Broad Institute Genomics Platform"/>
            <consortium name="The Broad Institute Genome Sequencing Center for Infectious Disease"/>
            <person name="Wu L."/>
            <person name="Ma J."/>
        </authorList>
    </citation>
    <scope>NUCLEOTIDE SEQUENCE [LARGE SCALE GENOMIC DNA]</scope>
    <source>
        <strain evidence="3">JCM 16902</strain>
    </source>
</reference>
<dbReference type="Gene3D" id="1.10.268.10">
    <property type="entry name" value="Topoisomerase, domain 3"/>
    <property type="match status" value="1"/>
</dbReference>
<evidence type="ECO:0000313" key="2">
    <source>
        <dbReference type="EMBL" id="GAA3601423.1"/>
    </source>
</evidence>
<protein>
    <recommendedName>
        <fullName evidence="4">DNA topoisomerase (ATP-hydrolyzing)</fullName>
    </recommendedName>
</protein>
<gene>
    <name evidence="2" type="ORF">GCM10022223_16410</name>
</gene>
<evidence type="ECO:0000256" key="1">
    <source>
        <dbReference type="ARBA" id="ARBA00000185"/>
    </source>
</evidence>
<keyword evidence="3" id="KW-1185">Reference proteome</keyword>
<comment type="caution">
    <text evidence="2">The sequence shown here is derived from an EMBL/GenBank/DDBJ whole genome shotgun (WGS) entry which is preliminary data.</text>
</comment>
<accession>A0ABP6ZAJ0</accession>
<dbReference type="SUPFAM" id="SSF56719">
    <property type="entry name" value="Type II DNA topoisomerase"/>
    <property type="match status" value="1"/>
</dbReference>